<name>A0A228DRZ3_9BURK</name>
<comment type="caution">
    <text evidence="3">The sequence shown here is derived from an EMBL/GenBank/DDBJ whole genome shotgun (WGS) entry which is preliminary data.</text>
</comment>
<accession>A0A228DRZ3</accession>
<dbReference type="EMBL" id="PVGH01000079">
    <property type="protein sequence ID" value="PRF58235.1"/>
    <property type="molecule type" value="Genomic_DNA"/>
</dbReference>
<organism evidence="3 5">
    <name type="scientific">Burkholderia multivorans</name>
    <dbReference type="NCBI Taxonomy" id="87883"/>
    <lineage>
        <taxon>Bacteria</taxon>
        <taxon>Pseudomonadati</taxon>
        <taxon>Pseudomonadota</taxon>
        <taxon>Betaproteobacteria</taxon>
        <taxon>Burkholderiales</taxon>
        <taxon>Burkholderiaceae</taxon>
        <taxon>Burkholderia</taxon>
        <taxon>Burkholderia cepacia complex</taxon>
    </lineage>
</organism>
<dbReference type="AlphaFoldDB" id="A0A228DRZ3"/>
<gene>
    <name evidence="2" type="ORF">C6P99_31810</name>
    <name evidence="3" type="ORF">C6Q15_19935</name>
</gene>
<protein>
    <submittedName>
        <fullName evidence="3">Uncharacterized protein</fullName>
    </submittedName>
</protein>
<reference evidence="2 4" key="2">
    <citation type="submission" date="2018-03" db="EMBL/GenBank/DDBJ databases">
        <authorList>
            <person name="Nguyen K."/>
            <person name="Fouts D."/>
            <person name="Sutton G."/>
        </authorList>
    </citation>
    <scope>NUCLEOTIDE SEQUENCE [LARGE SCALE GENOMIC DNA]</scope>
    <source>
        <strain evidence="2 4">AU14328</strain>
    </source>
</reference>
<reference evidence="3 5" key="1">
    <citation type="submission" date="2018-03" db="EMBL/GenBank/DDBJ databases">
        <authorList>
            <person name="Keele B.F."/>
        </authorList>
    </citation>
    <scope>NUCLEOTIDE SEQUENCE [LARGE SCALE GENOMIC DNA]</scope>
    <source>
        <strain evidence="3 5">AU19729</strain>
    </source>
</reference>
<dbReference type="Proteomes" id="UP000237811">
    <property type="component" value="Unassembled WGS sequence"/>
</dbReference>
<evidence type="ECO:0000313" key="4">
    <source>
        <dbReference type="Proteomes" id="UP000237811"/>
    </source>
</evidence>
<proteinExistence type="predicted"/>
<evidence type="ECO:0000313" key="5">
    <source>
        <dbReference type="Proteomes" id="UP000238982"/>
    </source>
</evidence>
<sequence>MAQGTHRRIVSFHGVALRGKANWHAEHLKANRRRRWPRGAGRSAEPLCRESHSIPYNRSFPNHAAARPQRPPAFEAVLADCPRTP</sequence>
<dbReference type="Proteomes" id="UP000238982">
    <property type="component" value="Unassembled WGS sequence"/>
</dbReference>
<evidence type="ECO:0000313" key="3">
    <source>
        <dbReference type="EMBL" id="PRF58235.1"/>
    </source>
</evidence>
<feature type="region of interest" description="Disordered" evidence="1">
    <location>
        <begin position="52"/>
        <end position="85"/>
    </location>
</feature>
<dbReference type="EMBL" id="PVFR01000092">
    <property type="protein sequence ID" value="PRE39554.1"/>
    <property type="molecule type" value="Genomic_DNA"/>
</dbReference>
<evidence type="ECO:0000313" key="2">
    <source>
        <dbReference type="EMBL" id="PRE39554.1"/>
    </source>
</evidence>
<evidence type="ECO:0000256" key="1">
    <source>
        <dbReference type="SAM" id="MobiDB-lite"/>
    </source>
</evidence>